<keyword evidence="9 16" id="KW-1133">Transmembrane helix</keyword>
<dbReference type="AlphaFoldDB" id="A0ABD1N0G9"/>
<evidence type="ECO:0000256" key="11">
    <source>
        <dbReference type="ARBA" id="ARBA00023157"/>
    </source>
</evidence>
<evidence type="ECO:0000256" key="15">
    <source>
        <dbReference type="SAM" id="MobiDB-lite"/>
    </source>
</evidence>
<keyword evidence="6" id="KW-0547">Nucleotide-binding</keyword>
<keyword evidence="10 16" id="KW-0472">Membrane</keyword>
<dbReference type="Pfam" id="PF00069">
    <property type="entry name" value="Pkinase"/>
    <property type="match status" value="1"/>
</dbReference>
<keyword evidence="4 16" id="KW-0812">Transmembrane</keyword>
<dbReference type="Pfam" id="PF13947">
    <property type="entry name" value="GUB_WAK_bind"/>
    <property type="match status" value="1"/>
</dbReference>
<keyword evidence="11" id="KW-1015">Disulfide bond</keyword>
<evidence type="ECO:0000256" key="9">
    <source>
        <dbReference type="ARBA" id="ARBA00022989"/>
    </source>
</evidence>
<comment type="catalytic activity">
    <reaction evidence="14">
        <text>L-threonyl-[protein] + ATP = O-phospho-L-threonyl-[protein] + ADP + H(+)</text>
        <dbReference type="Rhea" id="RHEA:46608"/>
        <dbReference type="Rhea" id="RHEA-COMP:11060"/>
        <dbReference type="Rhea" id="RHEA-COMP:11605"/>
        <dbReference type="ChEBI" id="CHEBI:15378"/>
        <dbReference type="ChEBI" id="CHEBI:30013"/>
        <dbReference type="ChEBI" id="CHEBI:30616"/>
        <dbReference type="ChEBI" id="CHEBI:61977"/>
        <dbReference type="ChEBI" id="CHEBI:456216"/>
    </reaction>
</comment>
<evidence type="ECO:0000256" key="17">
    <source>
        <dbReference type="SAM" id="SignalP"/>
    </source>
</evidence>
<dbReference type="Gene3D" id="1.10.510.10">
    <property type="entry name" value="Transferase(Phosphotransferase) domain 1"/>
    <property type="match status" value="1"/>
</dbReference>
<dbReference type="SUPFAM" id="SSF56112">
    <property type="entry name" value="Protein kinase-like (PK-like)"/>
    <property type="match status" value="1"/>
</dbReference>
<feature type="region of interest" description="Disordered" evidence="15">
    <location>
        <begin position="698"/>
        <end position="720"/>
    </location>
</feature>
<evidence type="ECO:0000256" key="13">
    <source>
        <dbReference type="ARBA" id="ARBA00047558"/>
    </source>
</evidence>
<organism evidence="19 20">
    <name type="scientific">Flemingia macrophylla</name>
    <dbReference type="NCBI Taxonomy" id="520843"/>
    <lineage>
        <taxon>Eukaryota</taxon>
        <taxon>Viridiplantae</taxon>
        <taxon>Streptophyta</taxon>
        <taxon>Embryophyta</taxon>
        <taxon>Tracheophyta</taxon>
        <taxon>Spermatophyta</taxon>
        <taxon>Magnoliopsida</taxon>
        <taxon>eudicotyledons</taxon>
        <taxon>Gunneridae</taxon>
        <taxon>Pentapetalae</taxon>
        <taxon>rosids</taxon>
        <taxon>fabids</taxon>
        <taxon>Fabales</taxon>
        <taxon>Fabaceae</taxon>
        <taxon>Papilionoideae</taxon>
        <taxon>50 kb inversion clade</taxon>
        <taxon>NPAAA clade</taxon>
        <taxon>indigoferoid/millettioid clade</taxon>
        <taxon>Phaseoleae</taxon>
        <taxon>Flemingia</taxon>
    </lineage>
</organism>
<dbReference type="PROSITE" id="PS00108">
    <property type="entry name" value="PROTEIN_KINASE_ST"/>
    <property type="match status" value="1"/>
</dbReference>
<evidence type="ECO:0000256" key="12">
    <source>
        <dbReference type="ARBA" id="ARBA00023180"/>
    </source>
</evidence>
<comment type="catalytic activity">
    <reaction evidence="13">
        <text>L-seryl-[protein] + ATP = O-phospho-L-seryl-[protein] + ADP + H(+)</text>
        <dbReference type="Rhea" id="RHEA:17989"/>
        <dbReference type="Rhea" id="RHEA-COMP:9863"/>
        <dbReference type="Rhea" id="RHEA-COMP:11604"/>
        <dbReference type="ChEBI" id="CHEBI:15378"/>
        <dbReference type="ChEBI" id="CHEBI:29999"/>
        <dbReference type="ChEBI" id="CHEBI:30616"/>
        <dbReference type="ChEBI" id="CHEBI:83421"/>
        <dbReference type="ChEBI" id="CHEBI:456216"/>
    </reaction>
</comment>
<dbReference type="GO" id="GO:0016020">
    <property type="term" value="C:membrane"/>
    <property type="evidence" value="ECO:0007669"/>
    <property type="project" value="UniProtKB-SubCell"/>
</dbReference>
<keyword evidence="8" id="KW-0067">ATP-binding</keyword>
<evidence type="ECO:0000256" key="6">
    <source>
        <dbReference type="ARBA" id="ARBA00022741"/>
    </source>
</evidence>
<feature type="compositionally biased region" description="Low complexity" evidence="15">
    <location>
        <begin position="698"/>
        <end position="707"/>
    </location>
</feature>
<evidence type="ECO:0000256" key="4">
    <source>
        <dbReference type="ARBA" id="ARBA00022692"/>
    </source>
</evidence>
<evidence type="ECO:0000259" key="18">
    <source>
        <dbReference type="PROSITE" id="PS50011"/>
    </source>
</evidence>
<evidence type="ECO:0000313" key="20">
    <source>
        <dbReference type="Proteomes" id="UP001603857"/>
    </source>
</evidence>
<accession>A0ABD1N0G9</accession>
<name>A0ABD1N0G9_9FABA</name>
<gene>
    <name evidence="19" type="ORF">Fmac_009520</name>
</gene>
<evidence type="ECO:0000256" key="3">
    <source>
        <dbReference type="ARBA" id="ARBA00022679"/>
    </source>
</evidence>
<feature type="transmembrane region" description="Helical" evidence="16">
    <location>
        <begin position="323"/>
        <end position="344"/>
    </location>
</feature>
<dbReference type="FunFam" id="3.30.200.20:FF:000043">
    <property type="entry name" value="Wall-associated receptor kinase 2"/>
    <property type="match status" value="1"/>
</dbReference>
<evidence type="ECO:0000256" key="1">
    <source>
        <dbReference type="ARBA" id="ARBA00004479"/>
    </source>
</evidence>
<sequence length="720" mass="81615">MVLKFVFIIIWMICCLIHAEYENKDIAQPGCKSKCGNISIPFPFGMENSRCYASKGFEIVCSEGEKPVPYLSMIKLEVTFIDVLRGMVLVMNPIQRRCQRQRNGGTRGTNITLGESPFVYSDDYNSFVVVGCHSYGFLLSNDSEVSGCVSMCEDHPKYNRNYYKNVNAVDIASCGGMRCCKTSMPSYLREYRVELENLYETNLRSGECIYGLIKADFDHPFVNYEELSRNWAPKLEELNDLNDVPSVLEWEITIDTIKAFNLDADGDGHYCNKTNVTSQPSNKGNSGYRCACQEGFQGNPYIQGGCIIAKMIDRNKRKGREKWVIIGVSSSLGTIILLFGLSWLHKVVRIKIAKKRKEKFFKQNGGFLLKQRLSSSEVNVDKITLFSLKDLEKATDNFNINRVLGKGGQGTVYKGMLVDGQIVAVKKFKVNGKIEEFINEFVILSQINHRNIVKLLGCCLETKIPLLVYEFIPNGNLFEYLHEQNKDLRMTWDMRLRIATEVAGALFYLHSAASQPVYHRDIKSRNILLDGKYKAKIADFGASRMVSIEATHLTTTIQGTFGYLDPEYFHTSQLTEKSDVYSFGVVLVELLSGKKPISSNEQVEHTSLASNFVLCMEENRLFDIVDERIIKEGVKEQIIIFANLARRCLELNGKSRPTMKEVTLVLESIKKLEAQSNTQEYEELARVEDSQFWALNSSTSNSGQTSNRETSTFEIMSSIK</sequence>
<dbReference type="InterPro" id="IPR045274">
    <property type="entry name" value="WAK-like"/>
</dbReference>
<evidence type="ECO:0000256" key="2">
    <source>
        <dbReference type="ARBA" id="ARBA00022527"/>
    </source>
</evidence>
<evidence type="ECO:0000256" key="7">
    <source>
        <dbReference type="ARBA" id="ARBA00022777"/>
    </source>
</evidence>
<feature type="signal peptide" evidence="17">
    <location>
        <begin position="1"/>
        <end position="19"/>
    </location>
</feature>
<feature type="domain" description="Protein kinase" evidence="18">
    <location>
        <begin position="398"/>
        <end position="669"/>
    </location>
</feature>
<dbReference type="InterPro" id="IPR000719">
    <property type="entry name" value="Prot_kinase_dom"/>
</dbReference>
<dbReference type="InterPro" id="IPR008271">
    <property type="entry name" value="Ser/Thr_kinase_AS"/>
</dbReference>
<dbReference type="InterPro" id="IPR011009">
    <property type="entry name" value="Kinase-like_dom_sf"/>
</dbReference>
<dbReference type="PANTHER" id="PTHR27005:SF526">
    <property type="entry name" value="WALL ASSOCIATED KINASE-LIKE PROTEIN"/>
    <property type="match status" value="1"/>
</dbReference>
<evidence type="ECO:0000256" key="14">
    <source>
        <dbReference type="ARBA" id="ARBA00047951"/>
    </source>
</evidence>
<feature type="chain" id="PRO_5044783463" description="Protein kinase domain-containing protein" evidence="17">
    <location>
        <begin position="20"/>
        <end position="720"/>
    </location>
</feature>
<evidence type="ECO:0000256" key="5">
    <source>
        <dbReference type="ARBA" id="ARBA00022729"/>
    </source>
</evidence>
<reference evidence="19 20" key="1">
    <citation type="submission" date="2024-08" db="EMBL/GenBank/DDBJ databases">
        <title>Insights into the chromosomal genome structure of Flemingia macrophylla.</title>
        <authorList>
            <person name="Ding Y."/>
            <person name="Zhao Y."/>
            <person name="Bi W."/>
            <person name="Wu M."/>
            <person name="Zhao G."/>
            <person name="Gong Y."/>
            <person name="Li W."/>
            <person name="Zhang P."/>
        </authorList>
    </citation>
    <scope>NUCLEOTIDE SEQUENCE [LARGE SCALE GENOMIC DNA]</scope>
    <source>
        <strain evidence="19">DYQJB</strain>
        <tissue evidence="19">Leaf</tissue>
    </source>
</reference>
<evidence type="ECO:0000256" key="8">
    <source>
        <dbReference type="ARBA" id="ARBA00022840"/>
    </source>
</evidence>
<comment type="caution">
    <text evidence="19">The sequence shown here is derived from an EMBL/GenBank/DDBJ whole genome shotgun (WGS) entry which is preliminary data.</text>
</comment>
<keyword evidence="5 17" id="KW-0732">Signal</keyword>
<proteinExistence type="predicted"/>
<keyword evidence="2" id="KW-0723">Serine/threonine-protein kinase</keyword>
<dbReference type="Proteomes" id="UP001603857">
    <property type="component" value="Unassembled WGS sequence"/>
</dbReference>
<dbReference type="InterPro" id="IPR025287">
    <property type="entry name" value="WAK_GUB"/>
</dbReference>
<keyword evidence="12" id="KW-0325">Glycoprotein</keyword>
<evidence type="ECO:0000313" key="19">
    <source>
        <dbReference type="EMBL" id="KAL2341580.1"/>
    </source>
</evidence>
<evidence type="ECO:0000256" key="16">
    <source>
        <dbReference type="SAM" id="Phobius"/>
    </source>
</evidence>
<dbReference type="Gene3D" id="3.30.200.20">
    <property type="entry name" value="Phosphorylase Kinase, domain 1"/>
    <property type="match status" value="1"/>
</dbReference>
<dbReference type="GO" id="GO:0005524">
    <property type="term" value="F:ATP binding"/>
    <property type="evidence" value="ECO:0007669"/>
    <property type="project" value="UniProtKB-KW"/>
</dbReference>
<keyword evidence="3" id="KW-0808">Transferase</keyword>
<evidence type="ECO:0000256" key="10">
    <source>
        <dbReference type="ARBA" id="ARBA00023136"/>
    </source>
</evidence>
<feature type="compositionally biased region" description="Polar residues" evidence="15">
    <location>
        <begin position="708"/>
        <end position="720"/>
    </location>
</feature>
<dbReference type="EMBL" id="JBGMDY010000003">
    <property type="protein sequence ID" value="KAL2341580.1"/>
    <property type="molecule type" value="Genomic_DNA"/>
</dbReference>
<dbReference type="SMART" id="SM00220">
    <property type="entry name" value="S_TKc"/>
    <property type="match status" value="1"/>
</dbReference>
<protein>
    <recommendedName>
        <fullName evidence="18">Protein kinase domain-containing protein</fullName>
    </recommendedName>
</protein>
<comment type="subcellular location">
    <subcellularLocation>
        <location evidence="1">Membrane</location>
        <topology evidence="1">Single-pass type I membrane protein</topology>
    </subcellularLocation>
</comment>
<keyword evidence="7" id="KW-0418">Kinase</keyword>
<keyword evidence="20" id="KW-1185">Reference proteome</keyword>
<dbReference type="GO" id="GO:0004674">
    <property type="term" value="F:protein serine/threonine kinase activity"/>
    <property type="evidence" value="ECO:0007669"/>
    <property type="project" value="UniProtKB-KW"/>
</dbReference>
<dbReference type="PROSITE" id="PS50011">
    <property type="entry name" value="PROTEIN_KINASE_DOM"/>
    <property type="match status" value="1"/>
</dbReference>
<dbReference type="PANTHER" id="PTHR27005">
    <property type="entry name" value="WALL-ASSOCIATED RECEPTOR KINASE-LIKE 21"/>
    <property type="match status" value="1"/>
</dbReference>
<dbReference type="FunFam" id="1.10.510.10:FF:000084">
    <property type="entry name" value="Wall-associated receptor kinase 2"/>
    <property type="match status" value="1"/>
</dbReference>